<reference evidence="3" key="1">
    <citation type="submission" date="2023-07" db="EMBL/GenBank/DDBJ databases">
        <authorList>
            <consortium name="AG Swart"/>
            <person name="Singh M."/>
            <person name="Singh A."/>
            <person name="Seah K."/>
            <person name="Emmerich C."/>
        </authorList>
    </citation>
    <scope>NUCLEOTIDE SEQUENCE</scope>
    <source>
        <strain evidence="3">DP1</strain>
    </source>
</reference>
<protein>
    <submittedName>
        <fullName evidence="3">Uncharacterized protein</fullName>
    </submittedName>
</protein>
<evidence type="ECO:0000313" key="4">
    <source>
        <dbReference type="Proteomes" id="UP001295684"/>
    </source>
</evidence>
<keyword evidence="4" id="KW-1185">Reference proteome</keyword>
<evidence type="ECO:0000313" key="3">
    <source>
        <dbReference type="EMBL" id="CAI2359075.1"/>
    </source>
</evidence>
<comment type="caution">
    <text evidence="3">The sequence shown here is derived from an EMBL/GenBank/DDBJ whole genome shotgun (WGS) entry which is preliminary data.</text>
</comment>
<feature type="coiled-coil region" evidence="1">
    <location>
        <begin position="82"/>
        <end position="109"/>
    </location>
</feature>
<organism evidence="3 4">
    <name type="scientific">Euplotes crassus</name>
    <dbReference type="NCBI Taxonomy" id="5936"/>
    <lineage>
        <taxon>Eukaryota</taxon>
        <taxon>Sar</taxon>
        <taxon>Alveolata</taxon>
        <taxon>Ciliophora</taxon>
        <taxon>Intramacronucleata</taxon>
        <taxon>Spirotrichea</taxon>
        <taxon>Hypotrichia</taxon>
        <taxon>Euplotida</taxon>
        <taxon>Euplotidae</taxon>
        <taxon>Moneuplotes</taxon>
    </lineage>
</organism>
<feature type="region of interest" description="Disordered" evidence="2">
    <location>
        <begin position="232"/>
        <end position="298"/>
    </location>
</feature>
<evidence type="ECO:0000256" key="2">
    <source>
        <dbReference type="SAM" id="MobiDB-lite"/>
    </source>
</evidence>
<feature type="compositionally biased region" description="Low complexity" evidence="2">
    <location>
        <begin position="235"/>
        <end position="248"/>
    </location>
</feature>
<feature type="coiled-coil region" evidence="1">
    <location>
        <begin position="203"/>
        <end position="230"/>
    </location>
</feature>
<sequence>MEIYRCFKRMECQTPTCANKAEYYCKGDKALQCENCKLSHDFACKMISLKEFDQVLIAIDETKAWLTILRKVKQLGCISSRQKRIDEEIKSFETLLEGLEDDYDAAQQASNYSKTNNFRMRISEIKNDIRGNELISNMVFDFFMKDMLEVIKIPGITTSGGDILKGLPVPSKMNALIKRASEAETDIKHSKLAKENLDLVTEKEEMLRTIQLMKMKIDTLENRNQTLEKKYNMPSSTRNSTHTTTTFHSSHRDTITFDQSPYAQTMLEEEESKRDYEEEKDIEEEQDEEEDVEEYEEVDPSIYDRRNGSLVIDCNNKDCKHFMEKMISNDLKMNNLKNFKIDNIENDSKTLKKFIKKCSPEIIKMLIFNYDEDLSDEKPEDRELINTHYYLNSFKTLLPLATKMILLNRLIIGDKELRGIMQESSSCKTLTFFFCSMNITDSLYFMEMEDFKTSTINFQGCTSEDGSVNFSYIFAAIKATSLKDSLKRMNLNYCGVEESTIMDEIKDHGLEDISLKITS</sequence>
<keyword evidence="1" id="KW-0175">Coiled coil</keyword>
<dbReference type="Proteomes" id="UP001295684">
    <property type="component" value="Unassembled WGS sequence"/>
</dbReference>
<gene>
    <name evidence="3" type="ORF">ECRASSUSDP1_LOCUS360</name>
</gene>
<dbReference type="AlphaFoldDB" id="A0AAD1U0H0"/>
<proteinExistence type="predicted"/>
<feature type="compositionally biased region" description="Acidic residues" evidence="2">
    <location>
        <begin position="278"/>
        <end position="298"/>
    </location>
</feature>
<evidence type="ECO:0000256" key="1">
    <source>
        <dbReference type="SAM" id="Coils"/>
    </source>
</evidence>
<name>A0AAD1U0H0_EUPCR</name>
<dbReference type="EMBL" id="CAMPGE010000333">
    <property type="protein sequence ID" value="CAI2359075.1"/>
    <property type="molecule type" value="Genomic_DNA"/>
</dbReference>
<accession>A0AAD1U0H0</accession>